<reference evidence="1 2" key="1">
    <citation type="journal article" date="2013" name="Nat. Biotechnol.">
        <title>Genome sequences of rare, uncultured bacteria obtained by differential coverage binning of multiple metagenomes.</title>
        <authorList>
            <person name="Albertsen M."/>
            <person name="Hugenholtz P."/>
            <person name="Skarshewski A."/>
            <person name="Nielsen K.L."/>
            <person name="Tyson G.W."/>
            <person name="Nielsen P.H."/>
        </authorList>
    </citation>
    <scope>NUCLEOTIDE SEQUENCE [LARGE SCALE GENOMIC DNA]</scope>
    <source>
        <strain evidence="1">TM71</strain>
    </source>
</reference>
<protein>
    <submittedName>
        <fullName evidence="1">Uncharacterized protein</fullName>
    </submittedName>
</protein>
<gene>
    <name evidence="1" type="ORF">L336_0172</name>
</gene>
<sequence>MAVADYVNVNFGYSDIFGEMRSVKQVGKELQDYNLWAVLIVASKLSIVLYKTPVKDNNEQIKLLRSFFSQETREKIAKLFQARKNQGLSDEWVFFTEPPLLALIALAIDNCDSDAGQDIATPEQLEQFGKWLLVLTEQWTHRAIAPRGMHYRMVNGKPKMTKYAVERMRMAFAEQSFLTSRPNILHQLARTTLIVKRCASNPHNLDIEQLFTDATGVTISDYIGFGFSLMTEWSIHSSEPDLDNDVVRDMDYFSQMKLTPEQLQTLLGLYTMKLQDYESENKEVISTVLRGSPHQNNFMVFMRHPVIMIGQQKIMCASPRLLANRTTLGVYWQMNEYLNRVDDKSRLGLLPKAWSVGFEKYALDRLESGFGSSKVIRNFTIKRYGELADGLVLGNKALLIIEAKALHIPYKMQLYASRPNMKSSLQQLFGTKKTRNPKKKHKRKGLQQIDHFVSLLRDNAVQIPGYKLPDIIVPILVTEDDLPADPINRRYYNGYASSVTPTLSRNKLYPFVILHIEELEYLEAIAEKSTQQAEELIIEYCERQLMKNDVGMPTEVASFKNFIDWKDISLKNTKSLHDEFGKITDDLCKRFFSQ</sequence>
<name>R4PVV8_9BACT</name>
<dbReference type="KEGG" id="saal:L336_0172"/>
<dbReference type="AlphaFoldDB" id="R4PVV8"/>
<dbReference type="RefSeq" id="WP_015641332.1">
    <property type="nucleotide sequence ID" value="NC_021219.1"/>
</dbReference>
<organism evidence="1 2">
    <name type="scientific">Candidatus Saccharimonas aalborgensis</name>
    <dbReference type="NCBI Taxonomy" id="1332188"/>
    <lineage>
        <taxon>Bacteria</taxon>
        <taxon>Candidatus Saccharimonadota</taxon>
        <taxon>Candidatus Saccharimonadia</taxon>
        <taxon>Candidatus Saccharimonadales</taxon>
        <taxon>Candidatus Saccharimonadaceae</taxon>
        <taxon>Candidatus Saccharimonas</taxon>
    </lineage>
</organism>
<accession>R4PVV8</accession>
<evidence type="ECO:0000313" key="1">
    <source>
        <dbReference type="EMBL" id="AGL61882.1"/>
    </source>
</evidence>
<proteinExistence type="predicted"/>
<keyword evidence="2" id="KW-1185">Reference proteome</keyword>
<dbReference type="EMBL" id="CP005957">
    <property type="protein sequence ID" value="AGL61882.1"/>
    <property type="molecule type" value="Genomic_DNA"/>
</dbReference>
<evidence type="ECO:0000313" key="2">
    <source>
        <dbReference type="Proteomes" id="UP000013893"/>
    </source>
</evidence>
<dbReference type="HOGENOM" id="CLU_459076_0_0_0"/>
<dbReference type="Proteomes" id="UP000013893">
    <property type="component" value="Chromosome"/>
</dbReference>